<evidence type="ECO:0000259" key="1">
    <source>
        <dbReference type="PROSITE" id="PS50075"/>
    </source>
</evidence>
<proteinExistence type="predicted"/>
<dbReference type="RefSeq" id="WP_386076569.1">
    <property type="nucleotide sequence ID" value="NZ_JBHTJT010000040.1"/>
</dbReference>
<organism evidence="2 3">
    <name type="scientific">Tropicimonas aquimaris</name>
    <dbReference type="NCBI Taxonomy" id="914152"/>
    <lineage>
        <taxon>Bacteria</taxon>
        <taxon>Pseudomonadati</taxon>
        <taxon>Pseudomonadota</taxon>
        <taxon>Alphaproteobacteria</taxon>
        <taxon>Rhodobacterales</taxon>
        <taxon>Roseobacteraceae</taxon>
        <taxon>Tropicimonas</taxon>
    </lineage>
</organism>
<feature type="domain" description="Carrier" evidence="1">
    <location>
        <begin position="1"/>
        <end position="84"/>
    </location>
</feature>
<dbReference type="InterPro" id="IPR036736">
    <property type="entry name" value="ACP-like_sf"/>
</dbReference>
<dbReference type="Gene3D" id="1.10.1200.10">
    <property type="entry name" value="ACP-like"/>
    <property type="match status" value="1"/>
</dbReference>
<evidence type="ECO:0000313" key="2">
    <source>
        <dbReference type="EMBL" id="MFD0981517.1"/>
    </source>
</evidence>
<reference evidence="3" key="1">
    <citation type="journal article" date="2019" name="Int. J. Syst. Evol. Microbiol.">
        <title>The Global Catalogue of Microorganisms (GCM) 10K type strain sequencing project: providing services to taxonomists for standard genome sequencing and annotation.</title>
        <authorList>
            <consortium name="The Broad Institute Genomics Platform"/>
            <consortium name="The Broad Institute Genome Sequencing Center for Infectious Disease"/>
            <person name="Wu L."/>
            <person name="Ma J."/>
        </authorList>
    </citation>
    <scope>NUCLEOTIDE SEQUENCE [LARGE SCALE GENOMIC DNA]</scope>
    <source>
        <strain evidence="3">CCUG 60524</strain>
    </source>
</reference>
<evidence type="ECO:0000313" key="3">
    <source>
        <dbReference type="Proteomes" id="UP001597108"/>
    </source>
</evidence>
<dbReference type="InterPro" id="IPR009081">
    <property type="entry name" value="PP-bd_ACP"/>
</dbReference>
<comment type="caution">
    <text evidence="2">The sequence shown here is derived from an EMBL/GenBank/DDBJ whole genome shotgun (WGS) entry which is preliminary data.</text>
</comment>
<dbReference type="EMBL" id="JBHTJT010000040">
    <property type="protein sequence ID" value="MFD0981517.1"/>
    <property type="molecule type" value="Genomic_DNA"/>
</dbReference>
<dbReference type="Pfam" id="PF00550">
    <property type="entry name" value="PP-binding"/>
    <property type="match status" value="1"/>
</dbReference>
<gene>
    <name evidence="2" type="ORF">ACFQ2S_17925</name>
</gene>
<accession>A0ABW3ITP6</accession>
<protein>
    <submittedName>
        <fullName evidence="2">Acyl carrier protein</fullName>
    </submittedName>
</protein>
<dbReference type="Proteomes" id="UP001597108">
    <property type="component" value="Unassembled WGS sequence"/>
</dbReference>
<dbReference type="SUPFAM" id="SSF47336">
    <property type="entry name" value="ACP-like"/>
    <property type="match status" value="1"/>
</dbReference>
<sequence>MKPDRREAWLRELISTISGRSALETGTDEDLGEAVGLDSLGRLEVLAAVEDEFVEDEFDILFDDGALTTATTISKILRAIQDKTPQLREEEA</sequence>
<name>A0ABW3ITP6_9RHOB</name>
<dbReference type="PROSITE" id="PS50075">
    <property type="entry name" value="CARRIER"/>
    <property type="match status" value="1"/>
</dbReference>
<keyword evidence="3" id="KW-1185">Reference proteome</keyword>